<feature type="domain" description="Peptidase S53" evidence="4">
    <location>
        <begin position="110"/>
        <end position="431"/>
    </location>
</feature>
<dbReference type="InterPro" id="IPR011043">
    <property type="entry name" value="Gal_Oxase/kelch_b-propeller"/>
</dbReference>
<dbReference type="InterPro" id="IPR006652">
    <property type="entry name" value="Kelch_1"/>
</dbReference>
<sequence>MPQPPSRRRSRRLPHPPVALPTGGRVSALIVALMVAVLTAVTVPAASASGIPAKRPVPNTKATSPTSPGLHPTSRACAKPSRAGEMACLSFVRDDVVGPKGVQPKSTPAGLAPTDLISAYDLPATGAGQTVAIVDAFDNPNAEADLAVYRQQYGLPACTTANGCFKKIDQRGGTSYPAPDAGWSGEIALDIDMVSAICPSCKVLLVEADDNSMENLGTAVNQAVAQGAKFVSNSYGGGEGSDEGQADDAYFKHPGVVVTASSGDDGYGTSYPAASPYVTSVGGTSLVKDTSSRGWTETTWNGAGSGCSTYEAKPSFQQDTGCSKRSIADVSAVADPNTGVAVYNGGWHVYGGTSVSAPIIASVYALAGAPAAGSSPNALPYAHPGDLNDVTSGSNGSCSPAYLCTAGSGYDGPTGLGTPKGVGAFRSGPHGIVTGTVTDGTTPLASAKVKAGDATTTTDGQGNYTLSVPPGTYDVTASKFGYSSKTVSGVQVDDGQTVTENLALAAKTRVNVTGLVRDGSGHGWPVYATVRVKDEPTAVAYTDPKTGRYALSLPADDTYTLQVDPLYPGYTADSQDVKVGSADATHDVTTVVDQTTCSAPGYGYHYAGTTQGFDGTAAPTGWTVDDKVGKGQTWVFNDPGGRGNKTGGTGGFAIVDSDKYGSGNSQDTSLISPVTDFSGDAHPIVSFRSDYYGYSGQVGDVDLSVDGGQTWTTVSHHTTSARGPRTETVDLSAAAGKSTAQVRFHFTGKFGYWWQLDDVFLGERTCDPASGGLVVGQVLDQNTGAGVNGAKVTSADRPAENATSAATPDDPNLGDGFYWLFSSVTGGHKFTASASGYSAKDVTVNVAAGWASAGDFSLAAPRLAVTPTELKKTVAWQGQGSATLTLKNTGSAPVTAKIGEQPGDYHPAAQGAPLQNVKGDYAQGRFRPDKAAKARTKAAAKAAASPYAPPWTSIADYPSTIMDNAVVNVGGKVYSIAGVDSASVLNKAYVYDPAGQAWSPIAGLGTAREAPEAATVGGKLYVFGGWGSTGAAVAKTEIYDPATGAWSAGADNPKPYAGAGVGVVGGKVYVVGGCLDSCGADNVQVYDPAANSWSSAAAYPEKTAWLACGGLGGKLYCAGGSSSSVSSKHGYVLDPSSGTWSSIADLPIDLWAMGYAAAGGQLLVSGGVTNGTSTLTNQGFAYRPDSDSWTALPNSNNTLYRGGAACGLYKIGGSSGGFNAVKNSETLPGYDQCTAAGADVPWLSEDTTEVTIQPGKSAKVTVKFDASVAAITQPGTFTAQLTVDAKTPYGVAPVPVTLAVNPPSTWGKITGTVTGAGCTGAAAPLAGATVQIDSWTASYTLKTDKNGQYVLWLDVRNNPLTLIAAKDGWAPQTRPIRIVKLASTTADFALKPDHTCS</sequence>
<dbReference type="Gene3D" id="2.120.10.80">
    <property type="entry name" value="Kelch-type beta propeller"/>
    <property type="match status" value="1"/>
</dbReference>
<keyword evidence="6" id="KW-1185">Reference proteome</keyword>
<dbReference type="CDD" id="cd04056">
    <property type="entry name" value="Peptidases_S53"/>
    <property type="match status" value="1"/>
</dbReference>
<feature type="region of interest" description="Disordered" evidence="3">
    <location>
        <begin position="1"/>
        <end position="21"/>
    </location>
</feature>
<evidence type="ECO:0000313" key="6">
    <source>
        <dbReference type="Proteomes" id="UP001501442"/>
    </source>
</evidence>
<feature type="region of interest" description="Disordered" evidence="3">
    <location>
        <begin position="49"/>
        <end position="78"/>
    </location>
</feature>
<dbReference type="PANTHER" id="PTHR45632">
    <property type="entry name" value="LD33804P"/>
    <property type="match status" value="1"/>
</dbReference>
<evidence type="ECO:0000256" key="1">
    <source>
        <dbReference type="ARBA" id="ARBA00022441"/>
    </source>
</evidence>
<dbReference type="Gene3D" id="2.60.40.1120">
    <property type="entry name" value="Carboxypeptidase-like, regulatory domain"/>
    <property type="match status" value="4"/>
</dbReference>
<dbReference type="SUPFAM" id="SSF49464">
    <property type="entry name" value="Carboxypeptidase regulatory domain-like"/>
    <property type="match status" value="3"/>
</dbReference>
<dbReference type="SUPFAM" id="SSF50965">
    <property type="entry name" value="Galactose oxidase, central domain"/>
    <property type="match status" value="1"/>
</dbReference>
<dbReference type="Pfam" id="PF24681">
    <property type="entry name" value="Kelch_KLHDC2_KLHL20_DRC7"/>
    <property type="match status" value="1"/>
</dbReference>
<accession>A0ABP8UGV7</accession>
<dbReference type="SUPFAM" id="SSF52743">
    <property type="entry name" value="Subtilisin-like"/>
    <property type="match status" value="1"/>
</dbReference>
<dbReference type="Pfam" id="PF01344">
    <property type="entry name" value="Kelch_1"/>
    <property type="match status" value="1"/>
</dbReference>
<gene>
    <name evidence="5" type="ORF">GCM10023196_056980</name>
</gene>
<keyword evidence="2" id="KW-0677">Repeat</keyword>
<dbReference type="Gene3D" id="3.40.50.200">
    <property type="entry name" value="Peptidase S8/S53 domain"/>
    <property type="match status" value="1"/>
</dbReference>
<dbReference type="RefSeq" id="WP_345434151.1">
    <property type="nucleotide sequence ID" value="NZ_BAABHK010000008.1"/>
</dbReference>
<reference evidence="6" key="1">
    <citation type="journal article" date="2019" name="Int. J. Syst. Evol. Microbiol.">
        <title>The Global Catalogue of Microorganisms (GCM) 10K type strain sequencing project: providing services to taxonomists for standard genome sequencing and annotation.</title>
        <authorList>
            <consortium name="The Broad Institute Genomics Platform"/>
            <consortium name="The Broad Institute Genome Sequencing Center for Infectious Disease"/>
            <person name="Wu L."/>
            <person name="Ma J."/>
        </authorList>
    </citation>
    <scope>NUCLEOTIDE SEQUENCE [LARGE SCALE GENOMIC DNA]</scope>
    <source>
        <strain evidence="6">JCM 17939</strain>
    </source>
</reference>
<dbReference type="InterPro" id="IPR030400">
    <property type="entry name" value="Sedolisin_dom"/>
</dbReference>
<proteinExistence type="predicted"/>
<feature type="compositionally biased region" description="Basic residues" evidence="3">
    <location>
        <begin position="1"/>
        <end position="14"/>
    </location>
</feature>
<dbReference type="InterPro" id="IPR008969">
    <property type="entry name" value="CarboxyPept-like_regulatory"/>
</dbReference>
<protein>
    <recommendedName>
        <fullName evidence="4">Peptidase S53 domain-containing protein</fullName>
    </recommendedName>
</protein>
<dbReference type="InterPro" id="IPR015915">
    <property type="entry name" value="Kelch-typ_b-propeller"/>
</dbReference>
<name>A0ABP8UGV7_9ACTN</name>
<dbReference type="PANTHER" id="PTHR45632:SF3">
    <property type="entry name" value="KELCH-LIKE PROTEIN 32"/>
    <property type="match status" value="1"/>
</dbReference>
<evidence type="ECO:0000256" key="3">
    <source>
        <dbReference type="SAM" id="MobiDB-lite"/>
    </source>
</evidence>
<evidence type="ECO:0000313" key="5">
    <source>
        <dbReference type="EMBL" id="GAA4630681.1"/>
    </source>
</evidence>
<organism evidence="5 6">
    <name type="scientific">Actinoallomurus vinaceus</name>
    <dbReference type="NCBI Taxonomy" id="1080074"/>
    <lineage>
        <taxon>Bacteria</taxon>
        <taxon>Bacillati</taxon>
        <taxon>Actinomycetota</taxon>
        <taxon>Actinomycetes</taxon>
        <taxon>Streptosporangiales</taxon>
        <taxon>Thermomonosporaceae</taxon>
        <taxon>Actinoallomurus</taxon>
    </lineage>
</organism>
<evidence type="ECO:0000256" key="2">
    <source>
        <dbReference type="ARBA" id="ARBA00022737"/>
    </source>
</evidence>
<dbReference type="NCBIfam" id="NF038128">
    <property type="entry name" value="choice_anch_J"/>
    <property type="match status" value="1"/>
</dbReference>
<dbReference type="InterPro" id="IPR013320">
    <property type="entry name" value="ConA-like_dom_sf"/>
</dbReference>
<feature type="region of interest" description="Disordered" evidence="3">
    <location>
        <begin position="789"/>
        <end position="808"/>
    </location>
</feature>
<keyword evidence="1" id="KW-0880">Kelch repeat</keyword>
<dbReference type="Pfam" id="PF13620">
    <property type="entry name" value="CarboxypepD_reg"/>
    <property type="match status" value="1"/>
</dbReference>
<dbReference type="Proteomes" id="UP001501442">
    <property type="component" value="Unassembled WGS sequence"/>
</dbReference>
<dbReference type="PROSITE" id="PS51695">
    <property type="entry name" value="SEDOLISIN"/>
    <property type="match status" value="1"/>
</dbReference>
<dbReference type="EMBL" id="BAABHK010000008">
    <property type="protein sequence ID" value="GAA4630681.1"/>
    <property type="molecule type" value="Genomic_DNA"/>
</dbReference>
<dbReference type="InterPro" id="IPR036852">
    <property type="entry name" value="Peptidase_S8/S53_dom_sf"/>
</dbReference>
<comment type="caution">
    <text evidence="5">The sequence shown here is derived from an EMBL/GenBank/DDBJ whole genome shotgun (WGS) entry which is preliminary data.</text>
</comment>
<dbReference type="Gene3D" id="2.60.120.200">
    <property type="match status" value="1"/>
</dbReference>
<dbReference type="SMART" id="SM00612">
    <property type="entry name" value="Kelch"/>
    <property type="match status" value="5"/>
</dbReference>
<evidence type="ECO:0000259" key="4">
    <source>
        <dbReference type="PROSITE" id="PS51695"/>
    </source>
</evidence>
<dbReference type="SUPFAM" id="SSF49899">
    <property type="entry name" value="Concanavalin A-like lectins/glucanases"/>
    <property type="match status" value="1"/>
</dbReference>